<dbReference type="Proteomes" id="UP001595947">
    <property type="component" value="Unassembled WGS sequence"/>
</dbReference>
<sequence length="258" mass="28238">MGVKTSTGQRRAAKVRARRGRARVPDRTRGLRRRDRSEDRPPHRPSELHPLEVLEEVDPDRPDEDVLRIALELAVVRTIDTGSPDVAEDVAGRIGRLGTEYGEAVELEYLDYLDGMTPVDPTLFGWDELALDVLVGWLGAARHREDAAAVAEDVLRWVEHRLGRSGQSLEQQAILLGGPGALRPLDLGQCLRHDLVAVRIWLVAGLVAVTGNTVPDALVHLGRRADTVVPGVDTPPRSGEQRRRPTTRASGETVGPDG</sequence>
<name>A0ABV9YP96_9PSEU</name>
<feature type="compositionally biased region" description="Basic residues" evidence="1">
    <location>
        <begin position="11"/>
        <end position="22"/>
    </location>
</feature>
<keyword evidence="3" id="KW-1185">Reference proteome</keyword>
<feature type="compositionally biased region" description="Basic and acidic residues" evidence="1">
    <location>
        <begin position="23"/>
        <end position="49"/>
    </location>
</feature>
<gene>
    <name evidence="2" type="ORF">ACFPBZ_09210</name>
</gene>
<feature type="region of interest" description="Disordered" evidence="1">
    <location>
        <begin position="1"/>
        <end position="49"/>
    </location>
</feature>
<dbReference type="EMBL" id="JBHSIV010000007">
    <property type="protein sequence ID" value="MFC5062381.1"/>
    <property type="molecule type" value="Genomic_DNA"/>
</dbReference>
<protein>
    <submittedName>
        <fullName evidence="2">Uncharacterized protein</fullName>
    </submittedName>
</protein>
<accession>A0ABV9YP96</accession>
<feature type="region of interest" description="Disordered" evidence="1">
    <location>
        <begin position="228"/>
        <end position="258"/>
    </location>
</feature>
<reference evidence="3" key="1">
    <citation type="journal article" date="2019" name="Int. J. Syst. Evol. Microbiol.">
        <title>The Global Catalogue of Microorganisms (GCM) 10K type strain sequencing project: providing services to taxonomists for standard genome sequencing and annotation.</title>
        <authorList>
            <consortium name="The Broad Institute Genomics Platform"/>
            <consortium name="The Broad Institute Genome Sequencing Center for Infectious Disease"/>
            <person name="Wu L."/>
            <person name="Ma J."/>
        </authorList>
    </citation>
    <scope>NUCLEOTIDE SEQUENCE [LARGE SCALE GENOMIC DNA]</scope>
    <source>
        <strain evidence="3">CGMCC 4.7093</strain>
    </source>
</reference>
<evidence type="ECO:0000313" key="3">
    <source>
        <dbReference type="Proteomes" id="UP001595947"/>
    </source>
</evidence>
<comment type="caution">
    <text evidence="2">The sequence shown here is derived from an EMBL/GenBank/DDBJ whole genome shotgun (WGS) entry which is preliminary data.</text>
</comment>
<dbReference type="RefSeq" id="WP_378035729.1">
    <property type="nucleotide sequence ID" value="NZ_JBHSIV010000007.1"/>
</dbReference>
<proteinExistence type="predicted"/>
<evidence type="ECO:0000313" key="2">
    <source>
        <dbReference type="EMBL" id="MFC5062381.1"/>
    </source>
</evidence>
<evidence type="ECO:0000256" key="1">
    <source>
        <dbReference type="SAM" id="MobiDB-lite"/>
    </source>
</evidence>
<organism evidence="2 3">
    <name type="scientific">Actinomycetospora atypica</name>
    <dbReference type="NCBI Taxonomy" id="1290095"/>
    <lineage>
        <taxon>Bacteria</taxon>
        <taxon>Bacillati</taxon>
        <taxon>Actinomycetota</taxon>
        <taxon>Actinomycetes</taxon>
        <taxon>Pseudonocardiales</taxon>
        <taxon>Pseudonocardiaceae</taxon>
        <taxon>Actinomycetospora</taxon>
    </lineage>
</organism>